<accession>T0PVQ8</accession>
<dbReference type="EMBL" id="JH767234">
    <property type="protein sequence ID" value="EQC26356.1"/>
    <property type="molecule type" value="Genomic_DNA"/>
</dbReference>
<gene>
    <name evidence="1" type="ORF">SDRG_15841</name>
</gene>
<organism evidence="1 2">
    <name type="scientific">Saprolegnia diclina (strain VS20)</name>
    <dbReference type="NCBI Taxonomy" id="1156394"/>
    <lineage>
        <taxon>Eukaryota</taxon>
        <taxon>Sar</taxon>
        <taxon>Stramenopiles</taxon>
        <taxon>Oomycota</taxon>
        <taxon>Saprolegniomycetes</taxon>
        <taxon>Saprolegniales</taxon>
        <taxon>Saprolegniaceae</taxon>
        <taxon>Saprolegnia</taxon>
    </lineage>
</organism>
<dbReference type="OMA" id="ACWKRFD"/>
<keyword evidence="2" id="KW-1185">Reference proteome</keyword>
<dbReference type="OrthoDB" id="69442at2759"/>
<dbReference type="AlphaFoldDB" id="T0PVQ8"/>
<evidence type="ECO:0000313" key="1">
    <source>
        <dbReference type="EMBL" id="EQC26356.1"/>
    </source>
</evidence>
<dbReference type="GeneID" id="19956568"/>
<dbReference type="GO" id="GO:0003676">
    <property type="term" value="F:nucleic acid binding"/>
    <property type="evidence" value="ECO:0007669"/>
    <property type="project" value="InterPro"/>
</dbReference>
<evidence type="ECO:0008006" key="3">
    <source>
        <dbReference type="Google" id="ProtNLM"/>
    </source>
</evidence>
<reference evidence="1 2" key="1">
    <citation type="submission" date="2012-04" db="EMBL/GenBank/DDBJ databases">
        <title>The Genome Sequence of Saprolegnia declina VS20.</title>
        <authorList>
            <consortium name="The Broad Institute Genome Sequencing Platform"/>
            <person name="Russ C."/>
            <person name="Nusbaum C."/>
            <person name="Tyler B."/>
            <person name="van West P."/>
            <person name="Dieguez-Uribeondo J."/>
            <person name="de Bruijn I."/>
            <person name="Tripathy S."/>
            <person name="Jiang R."/>
            <person name="Young S.K."/>
            <person name="Zeng Q."/>
            <person name="Gargeya S."/>
            <person name="Fitzgerald M."/>
            <person name="Haas B."/>
            <person name="Abouelleil A."/>
            <person name="Alvarado L."/>
            <person name="Arachchi H.M."/>
            <person name="Berlin A."/>
            <person name="Chapman S.B."/>
            <person name="Goldberg J."/>
            <person name="Griggs A."/>
            <person name="Gujja S."/>
            <person name="Hansen M."/>
            <person name="Howarth C."/>
            <person name="Imamovic A."/>
            <person name="Larimer J."/>
            <person name="McCowen C."/>
            <person name="Montmayeur A."/>
            <person name="Murphy C."/>
            <person name="Neiman D."/>
            <person name="Pearson M."/>
            <person name="Priest M."/>
            <person name="Roberts A."/>
            <person name="Saif S."/>
            <person name="Shea T."/>
            <person name="Sisk P."/>
            <person name="Sykes S."/>
            <person name="Wortman J."/>
            <person name="Nusbaum C."/>
            <person name="Birren B."/>
        </authorList>
    </citation>
    <scope>NUCLEOTIDE SEQUENCE [LARGE SCALE GENOMIC DNA]</scope>
    <source>
        <strain evidence="1 2">VS20</strain>
    </source>
</reference>
<evidence type="ECO:0000313" key="2">
    <source>
        <dbReference type="Proteomes" id="UP000030762"/>
    </source>
</evidence>
<name>T0PVQ8_SAPDV</name>
<dbReference type="Proteomes" id="UP000030762">
    <property type="component" value="Unassembled WGS sequence"/>
</dbReference>
<dbReference type="RefSeq" id="XP_008620249.1">
    <property type="nucleotide sequence ID" value="XM_008622027.1"/>
</dbReference>
<dbReference type="eggNOG" id="ENOG502RXFR">
    <property type="taxonomic scope" value="Eukaryota"/>
</dbReference>
<dbReference type="InterPro" id="IPR036397">
    <property type="entry name" value="RNaseH_sf"/>
</dbReference>
<dbReference type="VEuPathDB" id="FungiDB:SDRG_15841"/>
<protein>
    <recommendedName>
        <fullName evidence="3">Mitochondrial resolvase Ydc2 catalytic domain-containing protein</fullName>
    </recommendedName>
</protein>
<dbReference type="Gene3D" id="3.30.420.10">
    <property type="entry name" value="Ribonuclease H-like superfamily/Ribonuclease H"/>
    <property type="match status" value="1"/>
</dbReference>
<sequence length="271" mass="29585">MKVVQALLLKHGIAERLQSVVATAKPFRVLGLDINTNTTGYVVLNERGRLTDAGHVSTKHLSSESQILDIGVDIASTLQRLHSASGTLPWVVGIEDFLKTYAGGRFHTKGLFQLAQLNGLVSYSCYTTFKSRPQHVHPTTARALFRLAKPKDAATKPKKYAIKHIVLAFALAMEPTLIEPEAPSSFKYDVADAYVIALFTYWRHIADLALAADAPWTESVTAATTLALAKPLARKAAATPELDLQAHVASLLRAHVEQHIKDTLPPRALEP</sequence>
<proteinExistence type="predicted"/>
<dbReference type="InParanoid" id="T0PVQ8"/>